<dbReference type="PROSITE" id="PS01186">
    <property type="entry name" value="EGF_2"/>
    <property type="match status" value="2"/>
</dbReference>
<evidence type="ECO:0000256" key="5">
    <source>
        <dbReference type="ARBA" id="ARBA00022729"/>
    </source>
</evidence>
<evidence type="ECO:0000256" key="6">
    <source>
        <dbReference type="ARBA" id="ARBA00022737"/>
    </source>
</evidence>
<dbReference type="InterPro" id="IPR001774">
    <property type="entry name" value="DSL"/>
</dbReference>
<evidence type="ECO:0000256" key="14">
    <source>
        <dbReference type="SAM" id="MobiDB-lite"/>
    </source>
</evidence>
<dbReference type="CDD" id="cd12087">
    <property type="entry name" value="TM_EGFR-like"/>
    <property type="match status" value="1"/>
</dbReference>
<accession>A0AAD9VCA4</accession>
<feature type="disulfide bond" evidence="12">
    <location>
        <begin position="183"/>
        <end position="192"/>
    </location>
</feature>
<dbReference type="InterPro" id="IPR011651">
    <property type="entry name" value="Notch_ligand_N"/>
</dbReference>
<feature type="compositionally biased region" description="Polar residues" evidence="14">
    <location>
        <begin position="497"/>
        <end position="517"/>
    </location>
</feature>
<keyword evidence="2 13" id="KW-0217">Developmental protein</keyword>
<feature type="domain" description="DSL" evidence="17">
    <location>
        <begin position="181"/>
        <end position="225"/>
    </location>
</feature>
<organism evidence="18 19">
    <name type="scientific">Acropora cervicornis</name>
    <name type="common">Staghorn coral</name>
    <dbReference type="NCBI Taxonomy" id="6130"/>
    <lineage>
        <taxon>Eukaryota</taxon>
        <taxon>Metazoa</taxon>
        <taxon>Cnidaria</taxon>
        <taxon>Anthozoa</taxon>
        <taxon>Hexacorallia</taxon>
        <taxon>Scleractinia</taxon>
        <taxon>Astrocoeniina</taxon>
        <taxon>Acroporidae</taxon>
        <taxon>Acropora</taxon>
    </lineage>
</organism>
<dbReference type="CDD" id="cd00054">
    <property type="entry name" value="EGF_CA"/>
    <property type="match status" value="3"/>
</dbReference>
<keyword evidence="7 13" id="KW-1133">Transmembrane helix</keyword>
<dbReference type="PRINTS" id="PR00010">
    <property type="entry name" value="EGFBLOOD"/>
</dbReference>
<feature type="transmembrane region" description="Helical" evidence="15">
    <location>
        <begin position="12"/>
        <end position="35"/>
    </location>
</feature>
<feature type="disulfide bond" evidence="11">
    <location>
        <begin position="409"/>
        <end position="418"/>
    </location>
</feature>
<dbReference type="GO" id="GO:0005112">
    <property type="term" value="F:Notch binding"/>
    <property type="evidence" value="ECO:0007669"/>
    <property type="project" value="TreeGrafter"/>
</dbReference>
<dbReference type="Pfam" id="PF01414">
    <property type="entry name" value="DSL"/>
    <property type="match status" value="1"/>
</dbReference>
<dbReference type="EMBL" id="JARQWQ010000011">
    <property type="protein sequence ID" value="KAK2568685.1"/>
    <property type="molecule type" value="Genomic_DNA"/>
</dbReference>
<dbReference type="Gene3D" id="2.60.40.3510">
    <property type="match status" value="1"/>
</dbReference>
<comment type="subcellular location">
    <subcellularLocation>
        <location evidence="1 13">Membrane</location>
        <topology evidence="1 13">Single-pass type I membrane protein</topology>
    </subcellularLocation>
</comment>
<dbReference type="GO" id="GO:0016020">
    <property type="term" value="C:membrane"/>
    <property type="evidence" value="ECO:0007669"/>
    <property type="project" value="UniProtKB-SubCell"/>
</dbReference>
<dbReference type="SMART" id="SM00051">
    <property type="entry name" value="DSL"/>
    <property type="match status" value="1"/>
</dbReference>
<feature type="region of interest" description="Disordered" evidence="14">
    <location>
        <begin position="459"/>
        <end position="529"/>
    </location>
</feature>
<comment type="caution">
    <text evidence="18">The sequence shown here is derived from an EMBL/GenBank/DDBJ whole genome shotgun (WGS) entry which is preliminary data.</text>
</comment>
<dbReference type="PROSITE" id="PS50026">
    <property type="entry name" value="EGF_3"/>
    <property type="match status" value="3"/>
</dbReference>
<dbReference type="InterPro" id="IPR001881">
    <property type="entry name" value="EGF-like_Ca-bd_dom"/>
</dbReference>
<dbReference type="PANTHER" id="PTHR24044">
    <property type="entry name" value="NOTCH LIGAND FAMILY MEMBER"/>
    <property type="match status" value="1"/>
</dbReference>
<dbReference type="Pfam" id="PF07657">
    <property type="entry name" value="MNNL"/>
    <property type="match status" value="1"/>
</dbReference>
<dbReference type="Pfam" id="PF00008">
    <property type="entry name" value="EGF"/>
    <property type="match status" value="3"/>
</dbReference>
<dbReference type="FunFam" id="2.10.25.10:FF:000004">
    <property type="entry name" value="Neurogenic locus notch 1"/>
    <property type="match status" value="1"/>
</dbReference>
<keyword evidence="3 11" id="KW-0245">EGF-like domain</keyword>
<evidence type="ECO:0000256" key="11">
    <source>
        <dbReference type="PROSITE-ProRule" id="PRU00076"/>
    </source>
</evidence>
<feature type="domain" description="EGF-like" evidence="16">
    <location>
        <begin position="344"/>
        <end position="381"/>
    </location>
</feature>
<dbReference type="InterPro" id="IPR000152">
    <property type="entry name" value="EGF-type_Asp/Asn_hydroxyl_site"/>
</dbReference>
<keyword evidence="8 13" id="KW-0472">Membrane</keyword>
<feature type="compositionally biased region" description="Low complexity" evidence="14">
    <location>
        <begin position="463"/>
        <end position="495"/>
    </location>
</feature>
<evidence type="ECO:0000256" key="8">
    <source>
        <dbReference type="ARBA" id="ARBA00023136"/>
    </source>
</evidence>
<keyword evidence="9 11" id="KW-1015">Disulfide bond</keyword>
<dbReference type="PROSITE" id="PS51051">
    <property type="entry name" value="DSL"/>
    <property type="match status" value="1"/>
</dbReference>
<feature type="domain" description="EGF-like" evidence="16">
    <location>
        <begin position="383"/>
        <end position="419"/>
    </location>
</feature>
<evidence type="ECO:0000256" key="13">
    <source>
        <dbReference type="RuleBase" id="RU280815"/>
    </source>
</evidence>
<dbReference type="InterPro" id="IPR009030">
    <property type="entry name" value="Growth_fac_rcpt_cys_sf"/>
</dbReference>
<comment type="function">
    <text evidence="13">Putative Notch ligand involved in the mediation of Notch signaling.</text>
</comment>
<evidence type="ECO:0000259" key="17">
    <source>
        <dbReference type="PROSITE" id="PS51051"/>
    </source>
</evidence>
<feature type="domain" description="EGF-like" evidence="16">
    <location>
        <begin position="420"/>
        <end position="454"/>
    </location>
</feature>
<dbReference type="Gene3D" id="2.10.25.10">
    <property type="entry name" value="Laminin"/>
    <property type="match status" value="3"/>
</dbReference>
<dbReference type="PANTHER" id="PTHR24044:SF420">
    <property type="entry name" value="DELTA AND NOTCH-LIKE EPIDERMAL GROWTH FACTOR-RELATED RECEPTOR ISOFORM X1"/>
    <property type="match status" value="1"/>
</dbReference>
<gene>
    <name evidence="18" type="ORF">P5673_006671</name>
</gene>
<evidence type="ECO:0000256" key="15">
    <source>
        <dbReference type="SAM" id="Phobius"/>
    </source>
</evidence>
<feature type="disulfide bond" evidence="11">
    <location>
        <begin position="444"/>
        <end position="453"/>
    </location>
</feature>
<dbReference type="InterPro" id="IPR000742">
    <property type="entry name" value="EGF"/>
</dbReference>
<dbReference type="PROSITE" id="PS00010">
    <property type="entry name" value="ASX_HYDROXYL"/>
    <property type="match status" value="2"/>
</dbReference>
<dbReference type="AlphaFoldDB" id="A0AAD9VCA4"/>
<dbReference type="PROSITE" id="PS00022">
    <property type="entry name" value="EGF_1"/>
    <property type="match status" value="3"/>
</dbReference>
<proteinExistence type="predicted"/>
<dbReference type="Proteomes" id="UP001249851">
    <property type="component" value="Unassembled WGS sequence"/>
</dbReference>
<evidence type="ECO:0000256" key="12">
    <source>
        <dbReference type="PROSITE-ProRule" id="PRU00377"/>
    </source>
</evidence>
<dbReference type="InterPro" id="IPR018097">
    <property type="entry name" value="EGF_Ca-bd_CS"/>
</dbReference>
<feature type="transmembrane region" description="Helical" evidence="15">
    <location>
        <begin position="536"/>
        <end position="557"/>
    </location>
</feature>
<dbReference type="InterPro" id="IPR050906">
    <property type="entry name" value="Notch_signaling"/>
</dbReference>
<feature type="disulfide bond" evidence="11">
    <location>
        <begin position="371"/>
        <end position="380"/>
    </location>
</feature>
<dbReference type="GO" id="GO:0007219">
    <property type="term" value="P:Notch signaling pathway"/>
    <property type="evidence" value="ECO:0007669"/>
    <property type="project" value="InterPro"/>
</dbReference>
<evidence type="ECO:0000259" key="16">
    <source>
        <dbReference type="PROSITE" id="PS50026"/>
    </source>
</evidence>
<dbReference type="PROSITE" id="PS01187">
    <property type="entry name" value="EGF_CA"/>
    <property type="match status" value="1"/>
</dbReference>
<reference evidence="18" key="2">
    <citation type="journal article" date="2023" name="Science">
        <title>Genomic signatures of disease resistance in endangered staghorn corals.</title>
        <authorList>
            <person name="Vollmer S.V."/>
            <person name="Selwyn J.D."/>
            <person name="Despard B.A."/>
            <person name="Roesel C.L."/>
        </authorList>
    </citation>
    <scope>NUCLEOTIDE SEQUENCE</scope>
    <source>
        <strain evidence="18">K2</strain>
    </source>
</reference>
<evidence type="ECO:0000256" key="7">
    <source>
        <dbReference type="ARBA" id="ARBA00022989"/>
    </source>
</evidence>
<evidence type="ECO:0000256" key="9">
    <source>
        <dbReference type="ARBA" id="ARBA00023157"/>
    </source>
</evidence>
<evidence type="ECO:0000256" key="2">
    <source>
        <dbReference type="ARBA" id="ARBA00022473"/>
    </source>
</evidence>
<dbReference type="FunFam" id="2.10.25.140:FF:000001">
    <property type="entry name" value="Delta-like protein"/>
    <property type="match status" value="1"/>
</dbReference>
<dbReference type="GO" id="GO:0032502">
    <property type="term" value="P:developmental process"/>
    <property type="evidence" value="ECO:0007669"/>
    <property type="project" value="UniProtKB-ARBA"/>
</dbReference>
<dbReference type="GO" id="GO:0005509">
    <property type="term" value="F:calcium ion binding"/>
    <property type="evidence" value="ECO:0007669"/>
    <property type="project" value="InterPro"/>
</dbReference>
<name>A0AAD9VCA4_ACRCE</name>
<reference evidence="18" key="1">
    <citation type="journal article" date="2023" name="G3 (Bethesda)">
        <title>Whole genome assembly and annotation of the endangered Caribbean coral Acropora cervicornis.</title>
        <authorList>
            <person name="Selwyn J.D."/>
            <person name="Vollmer S.V."/>
        </authorList>
    </citation>
    <scope>NUCLEOTIDE SEQUENCE</scope>
    <source>
        <strain evidence="18">K2</strain>
    </source>
</reference>
<keyword evidence="6 13" id="KW-0677">Repeat</keyword>
<sequence>MHCRDFTRQLVAAIVKGIQCLCLRYLLVVLLAASLPRCQGRGMFQVQFLDYANPNQTDAQNRCCNRDADSQGNCRSPCRTFFTVCLQPQSPNRCIYGQASSGVLGSESFVIPSNSLLQGQVTSWPVSFEMVISARHRQDANSSAVLIEKATITKNNVLPNEQWSNFTHVGPVARIRFSYRFVCQQHYYGSSCSTFCFPRNDRFGHYTCDGQGRIVCLPGWTARSSYCLTAYLTLKENNTGELKTKTDEDNIDGSIPKQFAAVASPFAGPDVISFTVLAKPPMNASVKMVGKVITARSAAHIQTACMVRVLTGSGDATAIPAGEDHTVIKVDHIWVFVLRVASRNLVSCSRIKPCKNGALCRNKLGSFDCICPKGYTGRLCEKEIDECSSNPCFHGGNCTDLIGDYNCTCPKGYGGKQCFSICSPNTCQNGGRCVNGIRGSFCTCKEGFTGASCEKVLPTSPPNNSNTGESSSHSSNRPSSHSSNHPSSHPSNHLSSTRESTTNASTAEPTTAFPSKNGTGGTFKERESVETRRTTMIVAIVVSVTTVLILIAASVAWKFWRKRRREATDHTNAGAIEAAHVRNPKQIAIEDTDPKYCAGARSGNPEIIRNFTSSKQQEKNTNKKQEHLGEEKIPKIISSQDNGRKEVELTDISTTTATTTKKSTRMNLDELYLPNRCYDQGFWQEVDLEI</sequence>
<evidence type="ECO:0000256" key="3">
    <source>
        <dbReference type="ARBA" id="ARBA00022536"/>
    </source>
</evidence>
<dbReference type="SMART" id="SM00181">
    <property type="entry name" value="EGF"/>
    <property type="match status" value="3"/>
</dbReference>
<feature type="disulfide bond" evidence="12">
    <location>
        <begin position="196"/>
        <end position="208"/>
    </location>
</feature>
<dbReference type="SMART" id="SM00179">
    <property type="entry name" value="EGF_CA"/>
    <property type="match status" value="3"/>
</dbReference>
<dbReference type="SUPFAM" id="SSF57184">
    <property type="entry name" value="Growth factor receptor domain"/>
    <property type="match status" value="1"/>
</dbReference>
<keyword evidence="19" id="KW-1185">Reference proteome</keyword>
<evidence type="ECO:0000256" key="1">
    <source>
        <dbReference type="ARBA" id="ARBA00004479"/>
    </source>
</evidence>
<keyword evidence="10" id="KW-0325">Glycoprotein</keyword>
<evidence type="ECO:0000313" key="18">
    <source>
        <dbReference type="EMBL" id="KAK2568685.1"/>
    </source>
</evidence>
<evidence type="ECO:0000313" key="19">
    <source>
        <dbReference type="Proteomes" id="UP001249851"/>
    </source>
</evidence>
<keyword evidence="5 13" id="KW-0732">Signal</keyword>
<comment type="caution">
    <text evidence="11">Lacks conserved residue(s) required for the propagation of feature annotation.</text>
</comment>
<protein>
    <recommendedName>
        <fullName evidence="13">Delta-like protein</fullName>
    </recommendedName>
</protein>
<evidence type="ECO:0000256" key="10">
    <source>
        <dbReference type="ARBA" id="ARBA00023180"/>
    </source>
</evidence>
<dbReference type="FunFam" id="2.10.25.10:FF:000173">
    <property type="entry name" value="Neurogenic locus notch protein 2"/>
    <property type="match status" value="1"/>
</dbReference>
<keyword evidence="4 13" id="KW-0812">Transmembrane</keyword>
<evidence type="ECO:0000256" key="4">
    <source>
        <dbReference type="ARBA" id="ARBA00022692"/>
    </source>
</evidence>
<dbReference type="Gene3D" id="2.10.25.140">
    <property type="match status" value="1"/>
</dbReference>